<reference evidence="2" key="1">
    <citation type="submission" date="2013-06" db="EMBL/GenBank/DDBJ databases">
        <authorList>
            <person name="Zhao Q."/>
        </authorList>
    </citation>
    <scope>NUCLEOTIDE SEQUENCE</scope>
    <source>
        <strain evidence="2">cv. W1943</strain>
    </source>
</reference>
<sequence>MDVAALFLPQSIAEQHVTEVVAITMTMPTSLLPARSRKDTQVNNKALRIKDIIMNYKEKAIYLTIYLSTQIVEVVPPLNKHRSPVICKIAHDLAE</sequence>
<reference evidence="1" key="2">
    <citation type="submission" date="2015-06" db="UniProtKB">
        <authorList>
            <consortium name="EnsemblPlants"/>
        </authorList>
    </citation>
    <scope>IDENTIFICATION</scope>
</reference>
<name>A0A0E0MUR9_ORYRU</name>
<evidence type="ECO:0000313" key="2">
    <source>
        <dbReference type="Proteomes" id="UP000008022"/>
    </source>
</evidence>
<accession>A0A0E0MUR9</accession>
<dbReference type="Proteomes" id="UP000008022">
    <property type="component" value="Unassembled WGS sequence"/>
</dbReference>
<organism evidence="1 2">
    <name type="scientific">Oryza rufipogon</name>
    <name type="common">Brownbeard rice</name>
    <name type="synonym">Asian wild rice</name>
    <dbReference type="NCBI Taxonomy" id="4529"/>
    <lineage>
        <taxon>Eukaryota</taxon>
        <taxon>Viridiplantae</taxon>
        <taxon>Streptophyta</taxon>
        <taxon>Embryophyta</taxon>
        <taxon>Tracheophyta</taxon>
        <taxon>Spermatophyta</taxon>
        <taxon>Magnoliopsida</taxon>
        <taxon>Liliopsida</taxon>
        <taxon>Poales</taxon>
        <taxon>Poaceae</taxon>
        <taxon>BOP clade</taxon>
        <taxon>Oryzoideae</taxon>
        <taxon>Oryzeae</taxon>
        <taxon>Oryzinae</taxon>
        <taxon>Oryza</taxon>
    </lineage>
</organism>
<protein>
    <submittedName>
        <fullName evidence="1">Uncharacterized protein</fullName>
    </submittedName>
</protein>
<evidence type="ECO:0000313" key="1">
    <source>
        <dbReference type="EnsemblPlants" id="ORUFI01G12590.1"/>
    </source>
</evidence>
<dbReference type="Gramene" id="ORUFI01G12590.1">
    <property type="protein sequence ID" value="ORUFI01G12590.1"/>
    <property type="gene ID" value="ORUFI01G12590"/>
</dbReference>
<dbReference type="AlphaFoldDB" id="A0A0E0MUR9"/>
<keyword evidence="2" id="KW-1185">Reference proteome</keyword>
<proteinExistence type="predicted"/>
<dbReference type="EnsemblPlants" id="ORUFI01G12590.1">
    <property type="protein sequence ID" value="ORUFI01G12590.1"/>
    <property type="gene ID" value="ORUFI01G12590"/>
</dbReference>
<dbReference type="HOGENOM" id="CLU_2376523_0_0_1"/>